<gene>
    <name evidence="3" type="ORF">EFY79_00450</name>
</gene>
<dbReference type="Pfam" id="PF06439">
    <property type="entry name" value="3keto-disac_hyd"/>
    <property type="match status" value="1"/>
</dbReference>
<evidence type="ECO:0000259" key="2">
    <source>
        <dbReference type="Pfam" id="PF06439"/>
    </source>
</evidence>
<dbReference type="EMBL" id="RJJR01000001">
    <property type="protein sequence ID" value="RNI39811.1"/>
    <property type="molecule type" value="Genomic_DNA"/>
</dbReference>
<organism evidence="3 4">
    <name type="scientific">Hanamia caeni</name>
    <dbReference type="NCBI Taxonomy" id="2294116"/>
    <lineage>
        <taxon>Bacteria</taxon>
        <taxon>Pseudomonadati</taxon>
        <taxon>Bacteroidota</taxon>
        <taxon>Chitinophagia</taxon>
        <taxon>Chitinophagales</taxon>
        <taxon>Chitinophagaceae</taxon>
        <taxon>Hanamia</taxon>
    </lineage>
</organism>
<evidence type="ECO:0000313" key="4">
    <source>
        <dbReference type="Proteomes" id="UP000267223"/>
    </source>
</evidence>
<comment type="caution">
    <text evidence="3">The sequence shown here is derived from an EMBL/GenBank/DDBJ whole genome shotgun (WGS) entry which is preliminary data.</text>
</comment>
<evidence type="ECO:0000256" key="1">
    <source>
        <dbReference type="SAM" id="SignalP"/>
    </source>
</evidence>
<name>A0A3M9NPT6_9BACT</name>
<dbReference type="AlphaFoldDB" id="A0A3M9NPT6"/>
<accession>A0A3M9NPT6</accession>
<reference evidence="3 4" key="1">
    <citation type="submission" date="2018-11" db="EMBL/GenBank/DDBJ databases">
        <title>Draft genome sequence of Ferruginibacter sp. BO-59.</title>
        <authorList>
            <person name="Im W.T."/>
        </authorList>
    </citation>
    <scope>NUCLEOTIDE SEQUENCE [LARGE SCALE GENOMIC DNA]</scope>
    <source>
        <strain evidence="3 4">BO-59</strain>
    </source>
</reference>
<dbReference type="GO" id="GO:0016787">
    <property type="term" value="F:hydrolase activity"/>
    <property type="evidence" value="ECO:0007669"/>
    <property type="project" value="InterPro"/>
</dbReference>
<dbReference type="Gene3D" id="2.60.120.560">
    <property type="entry name" value="Exo-inulinase, domain 1"/>
    <property type="match status" value="1"/>
</dbReference>
<dbReference type="Proteomes" id="UP000267223">
    <property type="component" value="Unassembled WGS sequence"/>
</dbReference>
<evidence type="ECO:0000313" key="3">
    <source>
        <dbReference type="EMBL" id="RNI39811.1"/>
    </source>
</evidence>
<dbReference type="OrthoDB" id="659240at2"/>
<proteinExistence type="predicted"/>
<feature type="chain" id="PRO_5018122754" evidence="1">
    <location>
        <begin position="21"/>
        <end position="200"/>
    </location>
</feature>
<sequence length="200" mass="22262">MKKIFLFGLIAFILSSGAAAQKFKPLFNGHDLSGWKINGTEKWYVKNGELISESGPDKEYGYLTTEKPYKNFILTLDFKQEENGNSGVFFRSSVEGTKISGWQVEVAPPGLHSGGIYESYGRGWLIKPDDEGEKALKFGEWNTMKIEVKGDEVTTWLNGKKMVHLKDSLIGKGNGVIALQIHSGGGIKVSWKNIMIKELK</sequence>
<dbReference type="RefSeq" id="WP_123118702.1">
    <property type="nucleotide sequence ID" value="NZ_RJJR01000001.1"/>
</dbReference>
<feature type="domain" description="3-keto-alpha-glucoside-1,2-lyase/3-keto-2-hydroxy-glucal hydratase" evidence="2">
    <location>
        <begin position="23"/>
        <end position="197"/>
    </location>
</feature>
<feature type="signal peptide" evidence="1">
    <location>
        <begin position="1"/>
        <end position="20"/>
    </location>
</feature>
<protein>
    <submittedName>
        <fullName evidence="3">DUF1080 domain-containing protein</fullName>
    </submittedName>
</protein>
<keyword evidence="4" id="KW-1185">Reference proteome</keyword>
<keyword evidence="1" id="KW-0732">Signal</keyword>
<dbReference type="InterPro" id="IPR010496">
    <property type="entry name" value="AL/BT2_dom"/>
</dbReference>